<dbReference type="Gene3D" id="3.40.50.11220">
    <property type="match status" value="1"/>
</dbReference>
<dbReference type="InterPro" id="IPR051810">
    <property type="entry name" value="Precorrin_MeTrfase"/>
</dbReference>
<accession>A0A6I6MXV0</accession>
<keyword evidence="5" id="KW-0949">S-adenosyl-L-methionine</keyword>
<dbReference type="InterPro" id="IPR014777">
    <property type="entry name" value="4pyrrole_Mease_sub1"/>
</dbReference>
<dbReference type="Pfam" id="PF11760">
    <property type="entry name" value="CbiG_N"/>
    <property type="match status" value="1"/>
</dbReference>
<dbReference type="NCBIfam" id="TIGR01466">
    <property type="entry name" value="cobJ_cbiH"/>
    <property type="match status" value="1"/>
</dbReference>
<dbReference type="Gene3D" id="3.40.1010.10">
    <property type="entry name" value="Cobalt-precorrin-4 Transmethylase, Domain 1"/>
    <property type="match status" value="1"/>
</dbReference>
<dbReference type="GO" id="GO:0030789">
    <property type="term" value="F:precorrin-3B C17-methyltransferase activity"/>
    <property type="evidence" value="ECO:0007669"/>
    <property type="project" value="UniProtKB-EC"/>
</dbReference>
<dbReference type="UniPathway" id="UPA00148"/>
<dbReference type="EC" id="2.1.1.131" evidence="9"/>
<evidence type="ECO:0000256" key="2">
    <source>
        <dbReference type="ARBA" id="ARBA00022573"/>
    </source>
</evidence>
<dbReference type="RefSeq" id="WP_158919641.1">
    <property type="nucleotide sequence ID" value="NZ_CP047020.1"/>
</dbReference>
<organism evidence="9 10">
    <name type="scientific">Streptomyces broussonetiae</name>
    <dbReference type="NCBI Taxonomy" id="2686304"/>
    <lineage>
        <taxon>Bacteria</taxon>
        <taxon>Bacillati</taxon>
        <taxon>Actinomycetota</taxon>
        <taxon>Actinomycetes</taxon>
        <taxon>Kitasatosporales</taxon>
        <taxon>Streptomycetaceae</taxon>
        <taxon>Streptomyces</taxon>
    </lineage>
</organism>
<dbReference type="CDD" id="cd11646">
    <property type="entry name" value="Precorrin_3B_C17_MT"/>
    <property type="match status" value="1"/>
</dbReference>
<dbReference type="PANTHER" id="PTHR47036">
    <property type="entry name" value="COBALT-FACTOR III C(17)-METHYLTRANSFERASE-RELATED"/>
    <property type="match status" value="1"/>
</dbReference>
<evidence type="ECO:0000313" key="10">
    <source>
        <dbReference type="Proteomes" id="UP000436138"/>
    </source>
</evidence>
<feature type="domain" description="CobE/GbiG C-terminal" evidence="7">
    <location>
        <begin position="191"/>
        <end position="312"/>
    </location>
</feature>
<dbReference type="Gene3D" id="3.30.420.180">
    <property type="entry name" value="CobE/GbiG C-terminal domain"/>
    <property type="match status" value="1"/>
</dbReference>
<dbReference type="GO" id="GO:0009236">
    <property type="term" value="P:cobalamin biosynthetic process"/>
    <property type="evidence" value="ECO:0007669"/>
    <property type="project" value="UniProtKB-UniPathway"/>
</dbReference>
<keyword evidence="2" id="KW-0169">Cobalamin biosynthesis</keyword>
<dbReference type="SUPFAM" id="SSF159672">
    <property type="entry name" value="CbiG N-terminal domain-like"/>
    <property type="match status" value="1"/>
</dbReference>
<dbReference type="InterPro" id="IPR035996">
    <property type="entry name" value="4pyrrol_Methylase_sf"/>
</dbReference>
<dbReference type="EMBL" id="CP047020">
    <property type="protein sequence ID" value="QHA03924.1"/>
    <property type="molecule type" value="Genomic_DNA"/>
</dbReference>
<dbReference type="InterPro" id="IPR000878">
    <property type="entry name" value="4pyrrol_Mease"/>
</dbReference>
<evidence type="ECO:0000313" key="9">
    <source>
        <dbReference type="EMBL" id="QHA03924.1"/>
    </source>
</evidence>
<evidence type="ECO:0000259" key="7">
    <source>
        <dbReference type="Pfam" id="PF01890"/>
    </source>
</evidence>
<sequence>MIGLISATAAGAVARDRLAAAWPDLTRVYDGPVGEAVRAAFAECEQLVCFLATGATVRLLAPLLGDKTADPGVVCVDEGGRYAVSLLGGHGGGANELARQVGALLGAQPVVTTATDSVGLPGLDMLGLPYEGSVAMVSRALLDGEPVALEAESVWPLPPLPTSPQGPYTIRLTDRAVEPGEREVLLRPPSLVVGVGASKGAPVAEVLGVIEDALQEAGLSAKSVAELATVDAKSDEPGVVAAAERLGVPLVTYSAEDLAAVEVPNPSDAPLAAVGTPSVAEAAALVRGGELVVPKRKAVRTDGRPAMATCAVVRRPGRGRLAVVGLGPGARDLLTPRATAELRRASVLVGLDQYVDQIRDLLRPGTRVLESGLGAEEERARTAVAEARKGHAVALIGSGDAGVYAMASPALAEASDDIDVVGVPGVTAALAAGALLGAPLGHDHVSISLSDLHTPWEVIERRVRAAAEADLVVTFYNPRSRGRDWQLPKALEILAGHREPTTPVGVVRSASRPDESSRVTALGALDPATVDMMTVVTVGNTATRTVAGRMVTPRGYRWQENPREGSQEEAK</sequence>
<feature type="domain" description="Tetrapyrrole methylase" evidence="6">
    <location>
        <begin position="320"/>
        <end position="525"/>
    </location>
</feature>
<dbReference type="InterPro" id="IPR038029">
    <property type="entry name" value="GbiG_N_sf"/>
</dbReference>
<dbReference type="InterPro" id="IPR021744">
    <property type="entry name" value="CbiG_N"/>
</dbReference>
<protein>
    <submittedName>
        <fullName evidence="9">Precorrin-3B C(17)-methyltransferase</fullName>
        <ecNumber evidence="9">2.1.1.131</ecNumber>
    </submittedName>
</protein>
<evidence type="ECO:0000259" key="8">
    <source>
        <dbReference type="Pfam" id="PF11760"/>
    </source>
</evidence>
<evidence type="ECO:0000256" key="1">
    <source>
        <dbReference type="ARBA" id="ARBA00004953"/>
    </source>
</evidence>
<comment type="pathway">
    <text evidence="1">Cofactor biosynthesis; adenosylcobalamin biosynthesis.</text>
</comment>
<feature type="domain" description="Cobalamin synthesis G N-terminal" evidence="8">
    <location>
        <begin position="36"/>
        <end position="116"/>
    </location>
</feature>
<dbReference type="InterPro" id="IPR014776">
    <property type="entry name" value="4pyrrole_Mease_sub2"/>
</dbReference>
<dbReference type="GO" id="GO:0032259">
    <property type="term" value="P:methylation"/>
    <property type="evidence" value="ECO:0007669"/>
    <property type="project" value="UniProtKB-KW"/>
</dbReference>
<evidence type="ECO:0000256" key="5">
    <source>
        <dbReference type="ARBA" id="ARBA00022691"/>
    </source>
</evidence>
<keyword evidence="4 9" id="KW-0808">Transferase</keyword>
<dbReference type="SUPFAM" id="SSF159664">
    <property type="entry name" value="CobE/GbiG C-terminal domain-like"/>
    <property type="match status" value="1"/>
</dbReference>
<reference evidence="9 10" key="1">
    <citation type="submission" date="2019-12" db="EMBL/GenBank/DDBJ databases">
        <title>Streptomyces sp. strain T44 isolated from rhizosphere soil of Broussonetia papyrifera.</title>
        <authorList>
            <person name="Mo P."/>
        </authorList>
    </citation>
    <scope>NUCLEOTIDE SEQUENCE [LARGE SCALE GENOMIC DNA]</scope>
    <source>
        <strain evidence="9 10">T44</strain>
    </source>
</reference>
<evidence type="ECO:0000259" key="6">
    <source>
        <dbReference type="Pfam" id="PF00590"/>
    </source>
</evidence>
<evidence type="ECO:0000256" key="4">
    <source>
        <dbReference type="ARBA" id="ARBA00022679"/>
    </source>
</evidence>
<dbReference type="Pfam" id="PF01890">
    <property type="entry name" value="CbiG_C"/>
    <property type="match status" value="1"/>
</dbReference>
<gene>
    <name evidence="9" type="primary">cobJ</name>
    <name evidence="9" type="ORF">GQF42_12115</name>
</gene>
<evidence type="ECO:0000256" key="3">
    <source>
        <dbReference type="ARBA" id="ARBA00022603"/>
    </source>
</evidence>
<dbReference type="InterPro" id="IPR006363">
    <property type="entry name" value="Cbl_synth_CobJ/CibH_dom"/>
</dbReference>
<dbReference type="Gene3D" id="3.30.950.10">
    <property type="entry name" value="Methyltransferase, Cobalt-precorrin-4 Transmethylase, Domain 2"/>
    <property type="match status" value="1"/>
</dbReference>
<keyword evidence="10" id="KW-1185">Reference proteome</keyword>
<dbReference type="PANTHER" id="PTHR47036:SF1">
    <property type="entry name" value="COBALT-FACTOR III C(17)-METHYLTRANSFERASE-RELATED"/>
    <property type="match status" value="1"/>
</dbReference>
<dbReference type="KEGG" id="sbro:GQF42_12115"/>
<dbReference type="InterPro" id="IPR036518">
    <property type="entry name" value="CobE/GbiG_C_sf"/>
</dbReference>
<dbReference type="Pfam" id="PF00590">
    <property type="entry name" value="TP_methylase"/>
    <property type="match status" value="1"/>
</dbReference>
<keyword evidence="3 9" id="KW-0489">Methyltransferase</keyword>
<dbReference type="AlphaFoldDB" id="A0A6I6MXV0"/>
<name>A0A6I6MXV0_9ACTN</name>
<proteinExistence type="predicted"/>
<dbReference type="Proteomes" id="UP000436138">
    <property type="component" value="Chromosome"/>
</dbReference>
<dbReference type="SUPFAM" id="SSF53790">
    <property type="entry name" value="Tetrapyrrole methylase"/>
    <property type="match status" value="1"/>
</dbReference>
<dbReference type="InterPro" id="IPR002750">
    <property type="entry name" value="CobE/GbiG_C"/>
</dbReference>